<reference evidence="3 4" key="1">
    <citation type="submission" date="2024-04" db="EMBL/GenBank/DDBJ databases">
        <title>Okeanomitos corallinicola gen. &amp; sp. nov. (Nostocales, Cyanobacteria), a new toxic marine heterocyst-forming cyanobacterium from a coral reef.</title>
        <authorList>
            <person name="Li H."/>
            <person name="Li R."/>
            <person name="Kang J."/>
            <person name="Hii K.S."/>
            <person name="Mohamed H.F."/>
            <person name="Xu X."/>
            <person name="Luo Z."/>
        </authorList>
    </citation>
    <scope>NUCLEOTIDE SEQUENCE [LARGE SCALE GENOMIC DNA]</scope>
    <source>
        <strain evidence="3 4">TIOX110</strain>
    </source>
</reference>
<organism evidence="3 4">
    <name type="scientific">Okeanomitos corallinicola TIOX110</name>
    <dbReference type="NCBI Taxonomy" id="3133117"/>
    <lineage>
        <taxon>Bacteria</taxon>
        <taxon>Bacillati</taxon>
        <taxon>Cyanobacteriota</taxon>
        <taxon>Cyanophyceae</taxon>
        <taxon>Nostocales</taxon>
        <taxon>Aphanizomenonaceae</taxon>
        <taxon>Okeanomitos</taxon>
    </lineage>
</organism>
<keyword evidence="4" id="KW-1185">Reference proteome</keyword>
<keyword evidence="2" id="KW-0732">Signal</keyword>
<gene>
    <name evidence="3" type="ORF">WJM97_09200</name>
</gene>
<dbReference type="RefSeq" id="WP_353932742.1">
    <property type="nucleotide sequence ID" value="NZ_CP150886.1"/>
</dbReference>
<evidence type="ECO:0000313" key="4">
    <source>
        <dbReference type="Proteomes" id="UP001483337"/>
    </source>
</evidence>
<proteinExistence type="predicted"/>
<name>A0ABZ2UXL5_9CYAN</name>
<evidence type="ECO:0000256" key="2">
    <source>
        <dbReference type="SAM" id="SignalP"/>
    </source>
</evidence>
<feature type="signal peptide" evidence="2">
    <location>
        <begin position="1"/>
        <end position="33"/>
    </location>
</feature>
<evidence type="ECO:0000256" key="1">
    <source>
        <dbReference type="SAM" id="MobiDB-lite"/>
    </source>
</evidence>
<sequence length="250" mass="27911">MTARKHSHYLRKLFFIASPALLLLFAFPTHLLAQPSPVQVSVNFPSGDPKGTPARSSGGGKRGNFSCLTIDKNKPTLTALMPTRENKSLTLSENPDFYLYIPQTKAQIGEFILRADEEDIYQTSFKLPGQPGIVKLTIPPKVSLKTGSTYQWYFTIVCNPDDRSADEYTEGTIERTAISSSVSQALEKATPLKQAEIYAKYDIWPETMTKVVQMREEKPNEWQGLLKSVGLEVIADEPLLNITELSDNQP</sequence>
<dbReference type="Pfam" id="PF06051">
    <property type="entry name" value="DUF928"/>
    <property type="match status" value="1"/>
</dbReference>
<dbReference type="EMBL" id="CP150886">
    <property type="protein sequence ID" value="WZB89847.1"/>
    <property type="molecule type" value="Genomic_DNA"/>
</dbReference>
<dbReference type="Proteomes" id="UP001483337">
    <property type="component" value="Chromosome"/>
</dbReference>
<dbReference type="InterPro" id="IPR010328">
    <property type="entry name" value="DUF928"/>
</dbReference>
<evidence type="ECO:0000313" key="3">
    <source>
        <dbReference type="EMBL" id="WZB89847.1"/>
    </source>
</evidence>
<accession>A0ABZ2UXL5</accession>
<feature type="region of interest" description="Disordered" evidence="1">
    <location>
        <begin position="43"/>
        <end position="65"/>
    </location>
</feature>
<protein>
    <submittedName>
        <fullName evidence="3">DUF928 domain-containing protein</fullName>
    </submittedName>
</protein>
<feature type="chain" id="PRO_5047471928" evidence="2">
    <location>
        <begin position="34"/>
        <end position="250"/>
    </location>
</feature>